<gene>
    <name evidence="2" type="ORF">J0M35_04635</name>
</gene>
<reference evidence="2" key="1">
    <citation type="submission" date="2021-02" db="EMBL/GenBank/DDBJ databases">
        <title>Genome-Resolved Metagenomics of a Microbial Community Performing Photosynthetic Biological Nutrient Removal.</title>
        <authorList>
            <person name="Mcdaniel E.A."/>
        </authorList>
    </citation>
    <scope>NUCLEOTIDE SEQUENCE</scope>
    <source>
        <strain evidence="2">UWPOB_OBS1</strain>
    </source>
</reference>
<dbReference type="PROSITE" id="PS50851">
    <property type="entry name" value="CHEW"/>
    <property type="match status" value="1"/>
</dbReference>
<dbReference type="InterPro" id="IPR039315">
    <property type="entry name" value="CheW"/>
</dbReference>
<organism evidence="2 3">
    <name type="scientific">Candidatus Obscuribacter phosphatis</name>
    <dbReference type="NCBI Taxonomy" id="1906157"/>
    <lineage>
        <taxon>Bacteria</taxon>
        <taxon>Bacillati</taxon>
        <taxon>Candidatus Melainabacteria</taxon>
        <taxon>Candidatus Obscuribacterales</taxon>
        <taxon>Candidatus Obscuribacteraceae</taxon>
        <taxon>Candidatus Obscuribacter</taxon>
    </lineage>
</organism>
<dbReference type="InterPro" id="IPR036061">
    <property type="entry name" value="CheW-like_dom_sf"/>
</dbReference>
<feature type="domain" description="CheW-like" evidence="1">
    <location>
        <begin position="38"/>
        <end position="191"/>
    </location>
</feature>
<evidence type="ECO:0000259" key="1">
    <source>
        <dbReference type="PROSITE" id="PS50851"/>
    </source>
</evidence>
<dbReference type="SMART" id="SM00260">
    <property type="entry name" value="CheW"/>
    <property type="match status" value="1"/>
</dbReference>
<name>A0A8J7PGT1_9BACT</name>
<dbReference type="EMBL" id="JAFLCK010000004">
    <property type="protein sequence ID" value="MBN8659625.1"/>
    <property type="molecule type" value="Genomic_DNA"/>
</dbReference>
<evidence type="ECO:0000313" key="2">
    <source>
        <dbReference type="EMBL" id="MBN8659625.1"/>
    </source>
</evidence>
<accession>A0A8J7PGT1</accession>
<dbReference type="PANTHER" id="PTHR22617:SF23">
    <property type="entry name" value="CHEMOTAXIS PROTEIN CHEW"/>
    <property type="match status" value="1"/>
</dbReference>
<proteinExistence type="predicted"/>
<dbReference type="SUPFAM" id="SSF50341">
    <property type="entry name" value="CheW-like"/>
    <property type="match status" value="1"/>
</dbReference>
<dbReference type="GO" id="GO:0006935">
    <property type="term" value="P:chemotaxis"/>
    <property type="evidence" value="ECO:0007669"/>
    <property type="project" value="InterPro"/>
</dbReference>
<dbReference type="AlphaFoldDB" id="A0A8J7PGT1"/>
<dbReference type="Gene3D" id="2.40.50.180">
    <property type="entry name" value="CheA-289, Domain 4"/>
    <property type="match status" value="1"/>
</dbReference>
<dbReference type="GO" id="GO:0005829">
    <property type="term" value="C:cytosol"/>
    <property type="evidence" value="ECO:0007669"/>
    <property type="project" value="TreeGrafter"/>
</dbReference>
<dbReference type="Gene3D" id="2.30.30.40">
    <property type="entry name" value="SH3 Domains"/>
    <property type="match status" value="1"/>
</dbReference>
<evidence type="ECO:0000313" key="3">
    <source>
        <dbReference type="Proteomes" id="UP000664277"/>
    </source>
</evidence>
<comment type="caution">
    <text evidence="2">The sequence shown here is derived from an EMBL/GenBank/DDBJ whole genome shotgun (WGS) entry which is preliminary data.</text>
</comment>
<dbReference type="Proteomes" id="UP000664277">
    <property type="component" value="Unassembled WGS sequence"/>
</dbReference>
<dbReference type="Pfam" id="PF01584">
    <property type="entry name" value="CheW"/>
    <property type="match status" value="1"/>
</dbReference>
<sequence>MSDDPSASLNRVLTQKILKARARKLARPMIEEGKKDLAHRLVLVSIGGGRFGFETKFVEEVLRLRSITHVPGLNLPFVGVSNVRGDLVTVVEPTALLQDSAPMAIQSPVSSLSSTRKLSSTDGRSHAVLLRGEERLALLVDDLLGVRDVDASELTVDYSGLSSRLASFVVSVTREYLIILDAEKVISAIGRFSPQLS</sequence>
<protein>
    <submittedName>
        <fullName evidence="2">Chemotaxis protein CheW</fullName>
    </submittedName>
</protein>
<dbReference type="GO" id="GO:0007165">
    <property type="term" value="P:signal transduction"/>
    <property type="evidence" value="ECO:0007669"/>
    <property type="project" value="InterPro"/>
</dbReference>
<dbReference type="InterPro" id="IPR002545">
    <property type="entry name" value="CheW-lke_dom"/>
</dbReference>
<dbReference type="PANTHER" id="PTHR22617">
    <property type="entry name" value="CHEMOTAXIS SENSOR HISTIDINE KINASE-RELATED"/>
    <property type="match status" value="1"/>
</dbReference>